<sequence length="855" mass="99002">MKLIRDLKKAMSAEYNDVKIDPVFKHIMTIADNKLGFSWKLVDSFLCKQLITSKMHEKCSDIVTWKNDGGFWSNLLRTCDKITLKSIRKVHLKEVHKWTRIDRMRLIYLCVIMGVVMGREEKVNILDMYIKLVMDLDKLRKFHWGLHSYDFLMSSIEKARKKLDMELELPKRLYAEGLEPQVKKINKCCRMELIRDLKKAMSAEYNDVTIDPVFKHIMAIAENKLNFSEKLVDSFLCKQLITSKMHDKWFVFARTPLRFSLQEYHAVTSSDVVTWKNDRGFWSNLLRTGDKITLKSIRKVHLKEVHKLTRIDRMRLIYLCVIMGVVMGRDEKVNIPDMYIKLVMDLDKLRKFHWGLHSYDFLLSSIEKARKKLGKKASYIFEGFPYALQIWIVEAILDFGEICGSQVSSSFIGPRCGNWKGVAKVSYEDIIELEDSLTKKEYHAVTGLKVSRESSSDVVTWKNDGGFWSNLLRTGDKITLKSIRKVHLKEVHKWTRIDRMRLIYLCVIMGVVMGRDEKVNIPDMYIKLVMDLDNLRKFHWGLHSYDFLLSSIEKARKKLGKKASYIFEGFSNALQIWIMEATPDFGEICGSQVSSSFVGPRCGNWKGVAKVSYEDIIELEDSLTKKGVLFSVISVSGNGDMFLYVDYTRKGEMEDERLDLLLDRIKEKFDWSNTERPVLEPEETEMEEADSQDRGLEADKAVDDTDVLADEETSSVTVARKGKRKILDEGAETRKKKLLCKRSAEKKLTFGPETKSFIEGLIQTSVTSLGDMLSSKMANMERMFTERMGKMEIEVSHKKASEEAPHYCCRCCMMVTLLELSLLHDGNIIGARHRVLWDLLEAANDPELIERIEID</sequence>
<feature type="domain" description="DUF1985" evidence="2">
    <location>
        <begin position="440"/>
        <end position="550"/>
    </location>
</feature>
<reference evidence="3" key="1">
    <citation type="submission" date="2019-12" db="EMBL/GenBank/DDBJ databases">
        <title>Genome sequencing and annotation of Brassica cretica.</title>
        <authorList>
            <person name="Studholme D.J."/>
            <person name="Sarris P."/>
        </authorList>
    </citation>
    <scope>NUCLEOTIDE SEQUENCE</scope>
    <source>
        <strain evidence="3">PFS-109/04</strain>
        <tissue evidence="3">Leaf</tissue>
    </source>
</reference>
<dbReference type="PANTHER" id="PTHR48449">
    <property type="entry name" value="DUF1985 DOMAIN-CONTAINING PROTEIN"/>
    <property type="match status" value="1"/>
</dbReference>
<evidence type="ECO:0000259" key="2">
    <source>
        <dbReference type="Pfam" id="PF09331"/>
    </source>
</evidence>
<evidence type="ECO:0000256" key="1">
    <source>
        <dbReference type="SAM" id="MobiDB-lite"/>
    </source>
</evidence>
<feature type="domain" description="DUF1985" evidence="2">
    <location>
        <begin position="41"/>
        <end position="155"/>
    </location>
</feature>
<accession>A0A8S9MW21</accession>
<name>A0A8S9MW21_BRACR</name>
<dbReference type="Proteomes" id="UP000712600">
    <property type="component" value="Unassembled WGS sequence"/>
</dbReference>
<feature type="compositionally biased region" description="Acidic residues" evidence="1">
    <location>
        <begin position="680"/>
        <end position="690"/>
    </location>
</feature>
<dbReference type="PANTHER" id="PTHR48449:SF1">
    <property type="entry name" value="DUF1985 DOMAIN-CONTAINING PROTEIN"/>
    <property type="match status" value="1"/>
</dbReference>
<feature type="domain" description="DUF1985" evidence="2">
    <location>
        <begin position="236"/>
        <end position="364"/>
    </location>
</feature>
<dbReference type="InterPro" id="IPR015410">
    <property type="entry name" value="DUF1985"/>
</dbReference>
<dbReference type="EMBL" id="QGKX02002183">
    <property type="protein sequence ID" value="KAF3488215.1"/>
    <property type="molecule type" value="Genomic_DNA"/>
</dbReference>
<comment type="caution">
    <text evidence="3">The sequence shown here is derived from an EMBL/GenBank/DDBJ whole genome shotgun (WGS) entry which is preliminary data.</text>
</comment>
<protein>
    <recommendedName>
        <fullName evidence="2">DUF1985 domain-containing protein</fullName>
    </recommendedName>
</protein>
<dbReference type="Pfam" id="PF09331">
    <property type="entry name" value="DUF1985"/>
    <property type="match status" value="3"/>
</dbReference>
<feature type="region of interest" description="Disordered" evidence="1">
    <location>
        <begin position="675"/>
        <end position="696"/>
    </location>
</feature>
<gene>
    <name evidence="3" type="ORF">F2Q69_00053620</name>
</gene>
<organism evidence="3 4">
    <name type="scientific">Brassica cretica</name>
    <name type="common">Mustard</name>
    <dbReference type="NCBI Taxonomy" id="69181"/>
    <lineage>
        <taxon>Eukaryota</taxon>
        <taxon>Viridiplantae</taxon>
        <taxon>Streptophyta</taxon>
        <taxon>Embryophyta</taxon>
        <taxon>Tracheophyta</taxon>
        <taxon>Spermatophyta</taxon>
        <taxon>Magnoliopsida</taxon>
        <taxon>eudicotyledons</taxon>
        <taxon>Gunneridae</taxon>
        <taxon>Pentapetalae</taxon>
        <taxon>rosids</taxon>
        <taxon>malvids</taxon>
        <taxon>Brassicales</taxon>
        <taxon>Brassicaceae</taxon>
        <taxon>Brassiceae</taxon>
        <taxon>Brassica</taxon>
    </lineage>
</organism>
<evidence type="ECO:0000313" key="4">
    <source>
        <dbReference type="Proteomes" id="UP000712600"/>
    </source>
</evidence>
<dbReference type="AlphaFoldDB" id="A0A8S9MW21"/>
<proteinExistence type="predicted"/>
<evidence type="ECO:0000313" key="3">
    <source>
        <dbReference type="EMBL" id="KAF3488215.1"/>
    </source>
</evidence>